<sequence>MAQVVRRSVKPPLDYGPELVDQVRFVIAIAWFPLILTSFALSFGPAGIQASGFLGLFGALDRLGAAYNLIVVREFAPLVTAIVIAGVAGTAITADLGARVTREETSALDVLGVDPIKALVVPRLLALVFVSILFNIFALWAGLLGAVVVVAQNDAALGPFFASFFANATALELGASFVKVAVYGIVIATVCCYQGMNASGGPEGVGRAVNRAVVIAFLCIGAIDYVFTQLLLATNPILSQTR</sequence>
<evidence type="ECO:0000313" key="2">
    <source>
        <dbReference type="EMBL" id="PTL60787.1"/>
    </source>
</evidence>
<feature type="transmembrane region" description="Helical" evidence="1">
    <location>
        <begin position="23"/>
        <end position="41"/>
    </location>
</feature>
<dbReference type="Pfam" id="PF02405">
    <property type="entry name" value="MlaE"/>
    <property type="match status" value="1"/>
</dbReference>
<feature type="transmembrane region" description="Helical" evidence="1">
    <location>
        <begin position="124"/>
        <end position="150"/>
    </location>
</feature>
<proteinExistence type="predicted"/>
<keyword evidence="3" id="KW-1185">Reference proteome</keyword>
<name>A0A2T4UNH1_9ACTN</name>
<keyword evidence="1" id="KW-1133">Transmembrane helix</keyword>
<dbReference type="GO" id="GO:0043190">
    <property type="term" value="C:ATP-binding cassette (ABC) transporter complex"/>
    <property type="evidence" value="ECO:0007669"/>
    <property type="project" value="InterPro"/>
</dbReference>
<dbReference type="EMBL" id="PYYB01000001">
    <property type="protein sequence ID" value="PTL60787.1"/>
    <property type="molecule type" value="Genomic_DNA"/>
</dbReference>
<evidence type="ECO:0000256" key="1">
    <source>
        <dbReference type="SAM" id="Phobius"/>
    </source>
</evidence>
<dbReference type="OrthoDB" id="5243306at2"/>
<dbReference type="AlphaFoldDB" id="A0A2T4UNH1"/>
<reference evidence="2 3" key="1">
    <citation type="submission" date="2018-03" db="EMBL/GenBank/DDBJ databases">
        <title>Aquarubrobacter algicola gen. nov., sp. nov., a novel actinobacterium isolated from shallow eutrophic lake during the end of cyanobacterial harmful algal blooms.</title>
        <authorList>
            <person name="Chun S.J."/>
        </authorList>
    </citation>
    <scope>NUCLEOTIDE SEQUENCE [LARGE SCALE GENOMIC DNA]</scope>
    <source>
        <strain evidence="2 3">Seoho-28</strain>
    </source>
</reference>
<comment type="caution">
    <text evidence="2">The sequence shown here is derived from an EMBL/GenBank/DDBJ whole genome shotgun (WGS) entry which is preliminary data.</text>
</comment>
<feature type="transmembrane region" description="Helical" evidence="1">
    <location>
        <begin position="208"/>
        <end position="232"/>
    </location>
</feature>
<protein>
    <submittedName>
        <fullName evidence="2">ABC transporter substrate-binding protein</fullName>
    </submittedName>
</protein>
<feature type="transmembrane region" description="Helical" evidence="1">
    <location>
        <begin position="180"/>
        <end position="196"/>
    </location>
</feature>
<keyword evidence="1" id="KW-0812">Transmembrane</keyword>
<organism evidence="2 3">
    <name type="scientific">Paraconexibacter algicola</name>
    <dbReference type="NCBI Taxonomy" id="2133960"/>
    <lineage>
        <taxon>Bacteria</taxon>
        <taxon>Bacillati</taxon>
        <taxon>Actinomycetota</taxon>
        <taxon>Thermoleophilia</taxon>
        <taxon>Solirubrobacterales</taxon>
        <taxon>Paraconexibacteraceae</taxon>
        <taxon>Paraconexibacter</taxon>
    </lineage>
</organism>
<accession>A0A2T4UNH1</accession>
<gene>
    <name evidence="2" type="ORF">C7Y72_09945</name>
</gene>
<keyword evidence="1" id="KW-0472">Membrane</keyword>
<dbReference type="InterPro" id="IPR030802">
    <property type="entry name" value="Permease_MalE"/>
</dbReference>
<dbReference type="PANTHER" id="PTHR30188:SF4">
    <property type="entry name" value="PROTEIN TRIGALACTOSYLDIACYLGLYCEROL 1, CHLOROPLASTIC"/>
    <property type="match status" value="1"/>
</dbReference>
<feature type="transmembrane region" description="Helical" evidence="1">
    <location>
        <begin position="78"/>
        <end position="98"/>
    </location>
</feature>
<dbReference type="Proteomes" id="UP000240739">
    <property type="component" value="Unassembled WGS sequence"/>
</dbReference>
<evidence type="ECO:0000313" key="3">
    <source>
        <dbReference type="Proteomes" id="UP000240739"/>
    </source>
</evidence>
<dbReference type="GO" id="GO:0005548">
    <property type="term" value="F:phospholipid transporter activity"/>
    <property type="evidence" value="ECO:0007669"/>
    <property type="project" value="TreeGrafter"/>
</dbReference>
<dbReference type="PANTHER" id="PTHR30188">
    <property type="entry name" value="ABC TRANSPORTER PERMEASE PROTEIN-RELATED"/>
    <property type="match status" value="1"/>
</dbReference>